<dbReference type="Proteomes" id="UP000311919">
    <property type="component" value="Unassembled WGS sequence"/>
</dbReference>
<keyword evidence="7" id="KW-0812">Transmembrane</keyword>
<gene>
    <name evidence="9" type="ORF">EWB00_001349</name>
</gene>
<evidence type="ECO:0000256" key="4">
    <source>
        <dbReference type="ARBA" id="ARBA00023155"/>
    </source>
</evidence>
<comment type="subcellular location">
    <subcellularLocation>
        <location evidence="6">Nucleus</location>
    </subcellularLocation>
</comment>
<comment type="similarity">
    <text evidence="1">Belongs to the SIX/Sine oculis homeobox family.</text>
</comment>
<comment type="caution">
    <text evidence="9">The sequence shown here is derived from an EMBL/GenBank/DDBJ whole genome shotgun (WGS) entry which is preliminary data.</text>
</comment>
<dbReference type="GO" id="GO:0000981">
    <property type="term" value="F:DNA-binding transcription factor activity, RNA polymerase II-specific"/>
    <property type="evidence" value="ECO:0007669"/>
    <property type="project" value="InterPro"/>
</dbReference>
<dbReference type="InterPro" id="IPR017970">
    <property type="entry name" value="Homeobox_CS"/>
</dbReference>
<dbReference type="OrthoDB" id="3501850at2759"/>
<feature type="transmembrane region" description="Helical" evidence="7">
    <location>
        <begin position="12"/>
        <end position="31"/>
    </location>
</feature>
<evidence type="ECO:0000256" key="5">
    <source>
        <dbReference type="ARBA" id="ARBA00023242"/>
    </source>
</evidence>
<dbReference type="EMBL" id="SKCS01000149">
    <property type="protein sequence ID" value="TNN15378.1"/>
    <property type="molecule type" value="Genomic_DNA"/>
</dbReference>
<keyword evidence="4 6" id="KW-0371">Homeobox</keyword>
<dbReference type="PROSITE" id="PS50071">
    <property type="entry name" value="HOMEOBOX_2"/>
    <property type="match status" value="1"/>
</dbReference>
<sequence length="301" mass="34914">MDVEERKAKETTSAMLIVMIAIIGHYNLVLIKMKVNQYIFNDVQIICICETLQQRGDIDRLELFLQTLPKWNIQLQCLECIQVAKAMIAFHREQYTQLYQILESCNFSPVYHARLQNLWLRAHYAEEEKLKGRVLGAVAKYRIRRKFPLPHTIWDGEETSYCFKEKSRNLLREWYHQNPYPSPRDKRQLAEITGLTITQVSNWFKNRRQRDRATDVVTTTVTMATSPPPLVPIMSTNATPTTMMMTLMPTIVSLSPRVSPTYRLSTQGIIQSDISGNDPTLIEFNTQQSKQSNKVSSKINK</sequence>
<keyword evidence="3 6" id="KW-0238">DNA-binding</keyword>
<name>A0A4Z2DG54_SCHJA</name>
<evidence type="ECO:0000256" key="1">
    <source>
        <dbReference type="ARBA" id="ARBA00008161"/>
    </source>
</evidence>
<dbReference type="SUPFAM" id="SSF46689">
    <property type="entry name" value="Homeodomain-like"/>
    <property type="match status" value="1"/>
</dbReference>
<evidence type="ECO:0000256" key="2">
    <source>
        <dbReference type="ARBA" id="ARBA00022473"/>
    </source>
</evidence>
<feature type="DNA-binding region" description="Homeobox" evidence="6">
    <location>
        <begin position="156"/>
        <end position="215"/>
    </location>
</feature>
<dbReference type="FunFam" id="1.10.10.60:FF:000063">
    <property type="entry name" value="SIX homeobox 2"/>
    <property type="match status" value="1"/>
</dbReference>
<evidence type="ECO:0000259" key="8">
    <source>
        <dbReference type="PROSITE" id="PS50071"/>
    </source>
</evidence>
<dbReference type="PANTHER" id="PTHR10390">
    <property type="entry name" value="HOMEOBOX PROTEIN SIX"/>
    <property type="match status" value="1"/>
</dbReference>
<reference evidence="9 10" key="1">
    <citation type="submission" date="2019-03" db="EMBL/GenBank/DDBJ databases">
        <title>An improved genome assembly of the fluke Schistosoma japonicum.</title>
        <authorList>
            <person name="Hu W."/>
            <person name="Luo F."/>
            <person name="Yin M."/>
            <person name="Mo X."/>
            <person name="Sun C."/>
            <person name="Wu Q."/>
            <person name="Zhu B."/>
            <person name="Xiang M."/>
            <person name="Wang J."/>
            <person name="Wang Y."/>
            <person name="Zhang T."/>
            <person name="Xu B."/>
            <person name="Zheng H."/>
            <person name="Feng Z."/>
        </authorList>
    </citation>
    <scope>NUCLEOTIDE SEQUENCE [LARGE SCALE GENOMIC DNA]</scope>
    <source>
        <strain evidence="9">HuSjv2</strain>
        <tissue evidence="9">Worms</tissue>
    </source>
</reference>
<keyword evidence="2" id="KW-0217">Developmental protein</keyword>
<evidence type="ECO:0000313" key="10">
    <source>
        <dbReference type="Proteomes" id="UP000311919"/>
    </source>
</evidence>
<dbReference type="InterPro" id="IPR001356">
    <property type="entry name" value="HD"/>
</dbReference>
<evidence type="ECO:0000256" key="7">
    <source>
        <dbReference type="SAM" id="Phobius"/>
    </source>
</evidence>
<dbReference type="GO" id="GO:0005667">
    <property type="term" value="C:transcription regulator complex"/>
    <property type="evidence" value="ECO:0007669"/>
    <property type="project" value="TreeGrafter"/>
</dbReference>
<evidence type="ECO:0000256" key="6">
    <source>
        <dbReference type="PROSITE-ProRule" id="PRU00108"/>
    </source>
</evidence>
<dbReference type="GO" id="GO:0005634">
    <property type="term" value="C:nucleus"/>
    <property type="evidence" value="ECO:0007669"/>
    <property type="project" value="UniProtKB-SubCell"/>
</dbReference>
<dbReference type="Pfam" id="PF16878">
    <property type="entry name" value="SIX1_SD"/>
    <property type="match status" value="1"/>
</dbReference>
<dbReference type="InterPro" id="IPR008422">
    <property type="entry name" value="KN_HD"/>
</dbReference>
<keyword evidence="7" id="KW-0472">Membrane</keyword>
<evidence type="ECO:0000313" key="9">
    <source>
        <dbReference type="EMBL" id="TNN15378.1"/>
    </source>
</evidence>
<proteinExistence type="inferred from homology"/>
<accession>A0A4Z2DG54</accession>
<feature type="domain" description="Homeobox" evidence="8">
    <location>
        <begin position="154"/>
        <end position="214"/>
    </location>
</feature>
<evidence type="ECO:0000256" key="3">
    <source>
        <dbReference type="ARBA" id="ARBA00023125"/>
    </source>
</evidence>
<dbReference type="PROSITE" id="PS00027">
    <property type="entry name" value="HOMEOBOX_1"/>
    <property type="match status" value="1"/>
</dbReference>
<dbReference type="GO" id="GO:0000978">
    <property type="term" value="F:RNA polymerase II cis-regulatory region sequence-specific DNA binding"/>
    <property type="evidence" value="ECO:0007669"/>
    <property type="project" value="TreeGrafter"/>
</dbReference>
<organism evidence="9 10">
    <name type="scientific">Schistosoma japonicum</name>
    <name type="common">Blood fluke</name>
    <dbReference type="NCBI Taxonomy" id="6182"/>
    <lineage>
        <taxon>Eukaryota</taxon>
        <taxon>Metazoa</taxon>
        <taxon>Spiralia</taxon>
        <taxon>Lophotrochozoa</taxon>
        <taxon>Platyhelminthes</taxon>
        <taxon>Trematoda</taxon>
        <taxon>Digenea</taxon>
        <taxon>Strigeidida</taxon>
        <taxon>Schistosomatoidea</taxon>
        <taxon>Schistosomatidae</taxon>
        <taxon>Schistosoma</taxon>
    </lineage>
</organism>
<protein>
    <submittedName>
        <fullName evidence="9">Homeobox protein</fullName>
    </submittedName>
</protein>
<dbReference type="Pfam" id="PF05920">
    <property type="entry name" value="Homeobox_KN"/>
    <property type="match status" value="1"/>
</dbReference>
<dbReference type="CDD" id="cd00086">
    <property type="entry name" value="homeodomain"/>
    <property type="match status" value="1"/>
</dbReference>
<dbReference type="STRING" id="6182.A0A4Z2DG54"/>
<keyword evidence="10" id="KW-1185">Reference proteome</keyword>
<dbReference type="PANTHER" id="PTHR10390:SF44">
    <property type="entry name" value="SIX HOMEOBOX 4"/>
    <property type="match status" value="1"/>
</dbReference>
<dbReference type="Gene3D" id="1.10.10.60">
    <property type="entry name" value="Homeodomain-like"/>
    <property type="match status" value="1"/>
</dbReference>
<dbReference type="InterPro" id="IPR031701">
    <property type="entry name" value="SIX1_SD"/>
</dbReference>
<keyword evidence="7" id="KW-1133">Transmembrane helix</keyword>
<dbReference type="SMART" id="SM00389">
    <property type="entry name" value="HOX"/>
    <property type="match status" value="1"/>
</dbReference>
<keyword evidence="5 6" id="KW-0539">Nucleus</keyword>
<dbReference type="AlphaFoldDB" id="A0A4Z2DG54"/>
<dbReference type="InterPro" id="IPR009057">
    <property type="entry name" value="Homeodomain-like_sf"/>
</dbReference>